<dbReference type="Gene3D" id="2.40.110.10">
    <property type="entry name" value="Butyryl-CoA Dehydrogenase, subunit A, domain 2"/>
    <property type="match status" value="1"/>
</dbReference>
<dbReference type="Gene3D" id="1.20.140.10">
    <property type="entry name" value="Butyryl-CoA Dehydrogenase, subunit A, domain 3"/>
    <property type="match status" value="1"/>
</dbReference>
<dbReference type="AlphaFoldDB" id="A0A6N7Z6Q8"/>
<reference evidence="3 4" key="1">
    <citation type="submission" date="2019-11" db="EMBL/GenBank/DDBJ databases">
        <title>Draft genome of Amycolatopsis RM579.</title>
        <authorList>
            <person name="Duangmal K."/>
            <person name="Mingma R."/>
        </authorList>
    </citation>
    <scope>NUCLEOTIDE SEQUENCE [LARGE SCALE GENOMIC DNA]</scope>
    <source>
        <strain evidence="3 4">RM579</strain>
    </source>
</reference>
<feature type="domain" description="Acyl-CoA dehydrogenase C-terminal" evidence="2">
    <location>
        <begin position="188"/>
        <end position="314"/>
    </location>
</feature>
<dbReference type="EMBL" id="WMBA01000035">
    <property type="protein sequence ID" value="MTD56520.1"/>
    <property type="molecule type" value="Genomic_DNA"/>
</dbReference>
<dbReference type="OrthoDB" id="3402961at2"/>
<dbReference type="InterPro" id="IPR013107">
    <property type="entry name" value="Acyl-CoA_DH_C"/>
</dbReference>
<name>A0A6N7Z6Q8_9PSEU</name>
<dbReference type="InterPro" id="IPR046373">
    <property type="entry name" value="Acyl-CoA_Oxase/DH_mid-dom_sf"/>
</dbReference>
<dbReference type="InterPro" id="IPR036250">
    <property type="entry name" value="AcylCo_DH-like_C"/>
</dbReference>
<dbReference type="Proteomes" id="UP000440096">
    <property type="component" value="Unassembled WGS sequence"/>
</dbReference>
<dbReference type="SUPFAM" id="SSF47203">
    <property type="entry name" value="Acyl-CoA dehydrogenase C-terminal domain-like"/>
    <property type="match status" value="1"/>
</dbReference>
<dbReference type="SUPFAM" id="SSF56645">
    <property type="entry name" value="Acyl-CoA dehydrogenase NM domain-like"/>
    <property type="match status" value="1"/>
</dbReference>
<keyword evidence="4" id="KW-1185">Reference proteome</keyword>
<dbReference type="InterPro" id="IPR037069">
    <property type="entry name" value="AcylCoA_DH/ox_N_sf"/>
</dbReference>
<evidence type="ECO:0000313" key="4">
    <source>
        <dbReference type="Proteomes" id="UP000440096"/>
    </source>
</evidence>
<protein>
    <submittedName>
        <fullName evidence="3">Acyl-CoA dehydrogenase</fullName>
    </submittedName>
</protein>
<dbReference type="Gene3D" id="1.10.540.10">
    <property type="entry name" value="Acyl-CoA dehydrogenase/oxidase, N-terminal domain"/>
    <property type="match status" value="1"/>
</dbReference>
<evidence type="ECO:0000313" key="3">
    <source>
        <dbReference type="EMBL" id="MTD56520.1"/>
    </source>
</evidence>
<accession>A0A6N7Z6Q8</accession>
<dbReference type="GO" id="GO:0050660">
    <property type="term" value="F:flavin adenine dinucleotide binding"/>
    <property type="evidence" value="ECO:0007669"/>
    <property type="project" value="InterPro"/>
</dbReference>
<gene>
    <name evidence="3" type="ORF">GKO32_21455</name>
</gene>
<organism evidence="3 4">
    <name type="scientific">Amycolatopsis pithecellobii</name>
    <dbReference type="NCBI Taxonomy" id="664692"/>
    <lineage>
        <taxon>Bacteria</taxon>
        <taxon>Bacillati</taxon>
        <taxon>Actinomycetota</taxon>
        <taxon>Actinomycetes</taxon>
        <taxon>Pseudonocardiales</taxon>
        <taxon>Pseudonocardiaceae</taxon>
        <taxon>Amycolatopsis</taxon>
    </lineage>
</organism>
<dbReference type="InterPro" id="IPR009100">
    <property type="entry name" value="AcylCoA_DH/oxidase_NM_dom_sf"/>
</dbReference>
<evidence type="ECO:0000259" key="2">
    <source>
        <dbReference type="Pfam" id="PF08028"/>
    </source>
</evidence>
<keyword evidence="1" id="KW-0560">Oxidoreductase</keyword>
<dbReference type="GO" id="GO:0016627">
    <property type="term" value="F:oxidoreductase activity, acting on the CH-CH group of donors"/>
    <property type="evidence" value="ECO:0007669"/>
    <property type="project" value="InterPro"/>
</dbReference>
<comment type="caution">
    <text evidence="3">The sequence shown here is derived from an EMBL/GenBank/DDBJ whole genome shotgun (WGS) entry which is preliminary data.</text>
</comment>
<proteinExistence type="predicted"/>
<evidence type="ECO:0000256" key="1">
    <source>
        <dbReference type="ARBA" id="ARBA00023002"/>
    </source>
</evidence>
<sequence length="328" mass="34785">MAPESIETLRRSGVFAWRTPAAFGGPWASTTAVARSLAEFGRACPSAAWVAGTCATAKTLLARNFDDEEVLGEIFAEPDTLACGSGHPTAQGQRTAEGVRITGRWSALSGCEDSDWAALALTIDGSYSWAYVPTNRLVLDRTWQVPGMRGTGSHTLVADDVLVPAQWVTAGSLPSPADRPFYAIAVLAPIVGAAYGALEVIDAMFASGRAPSMSSYSSMAESAGARQWLAEATHLVDRADRAMMTVAQADERGDAPAELDSARLSMMLAEAVSDCRSAIERMLDLHGVSGFSTANPLQRYWRDIAVASRHPQFNGYLAVERLGAVLAG</sequence>
<dbReference type="Pfam" id="PF08028">
    <property type="entry name" value="Acyl-CoA_dh_2"/>
    <property type="match status" value="1"/>
</dbReference>